<keyword evidence="2" id="KW-1185">Reference proteome</keyword>
<proteinExistence type="predicted"/>
<feature type="region of interest" description="Disordered" evidence="1">
    <location>
        <begin position="1"/>
        <end position="57"/>
    </location>
</feature>
<organism evidence="2 3">
    <name type="scientific">Lepidothrix coronata</name>
    <name type="common">blue-crowned manakin</name>
    <dbReference type="NCBI Taxonomy" id="321398"/>
    <lineage>
        <taxon>Eukaryota</taxon>
        <taxon>Metazoa</taxon>
        <taxon>Chordata</taxon>
        <taxon>Craniata</taxon>
        <taxon>Vertebrata</taxon>
        <taxon>Euteleostomi</taxon>
        <taxon>Archelosauria</taxon>
        <taxon>Archosauria</taxon>
        <taxon>Dinosauria</taxon>
        <taxon>Saurischia</taxon>
        <taxon>Theropoda</taxon>
        <taxon>Coelurosauria</taxon>
        <taxon>Aves</taxon>
        <taxon>Neognathae</taxon>
        <taxon>Neoaves</taxon>
        <taxon>Telluraves</taxon>
        <taxon>Australaves</taxon>
        <taxon>Passeriformes</taxon>
        <taxon>Pipridae</taxon>
        <taxon>Lepidothrix</taxon>
    </lineage>
</organism>
<reference evidence="3" key="1">
    <citation type="submission" date="2025-08" db="UniProtKB">
        <authorList>
            <consortium name="RefSeq"/>
        </authorList>
    </citation>
    <scope>IDENTIFICATION</scope>
</reference>
<accession>A0A6J0HMG2</accession>
<evidence type="ECO:0000313" key="2">
    <source>
        <dbReference type="Proteomes" id="UP000504624"/>
    </source>
</evidence>
<feature type="compositionally biased region" description="Polar residues" evidence="1">
    <location>
        <begin position="16"/>
        <end position="33"/>
    </location>
</feature>
<evidence type="ECO:0000256" key="1">
    <source>
        <dbReference type="SAM" id="MobiDB-lite"/>
    </source>
</evidence>
<dbReference type="AlphaFoldDB" id="A0A6J0HMG2"/>
<gene>
    <name evidence="3" type="primary">LOC108499904</name>
</gene>
<evidence type="ECO:0000313" key="3">
    <source>
        <dbReference type="RefSeq" id="XP_017675713.1"/>
    </source>
</evidence>
<dbReference type="GeneID" id="108499904"/>
<dbReference type="RefSeq" id="XP_017675713.1">
    <property type="nucleotide sequence ID" value="XM_017820224.1"/>
</dbReference>
<name>A0A6J0HMG2_9PASS</name>
<dbReference type="OrthoDB" id="9391080at2759"/>
<sequence length="232" mass="26840">MDLSKMGSELLDENKQPVSENQHVESFQISPVPSATEMGQKDVEGFTSTTGKKEPECQTEETALFHEYKLLKRQQVPCPEDINNLKACLQESLRRLEEKTKDFIKAKSKILEGRELVISQDKVLEGMQIKIKHLYKQLKHPELIGSQERKEVDDCPSSLAQKIAMVKLTQKSMTDYLKIFRFYLGKCVWLLVRYLLHCGCSCLTLLLVYKHLPDAIWTYQLLDSICHQPWTH</sequence>
<protein>
    <submittedName>
        <fullName evidence="3">Uncharacterized protein LOC108499904</fullName>
    </submittedName>
</protein>
<dbReference type="Proteomes" id="UP000504624">
    <property type="component" value="Unplaced"/>
</dbReference>